<accession>A0A176RT21</accession>
<dbReference type="Proteomes" id="UP000076962">
    <property type="component" value="Unassembled WGS sequence"/>
</dbReference>
<dbReference type="InterPro" id="IPR003777">
    <property type="entry name" value="XdhC_CoxI"/>
</dbReference>
<comment type="caution">
    <text evidence="3">The sequence shown here is derived from an EMBL/GenBank/DDBJ whole genome shotgun (WGS) entry which is preliminary data.</text>
</comment>
<name>A0A176RT21_9GAMM</name>
<evidence type="ECO:0000259" key="1">
    <source>
        <dbReference type="Pfam" id="PF02625"/>
    </source>
</evidence>
<feature type="domain" description="XdhC Rossmann" evidence="2">
    <location>
        <begin position="192"/>
        <end position="264"/>
    </location>
</feature>
<proteinExistence type="predicted"/>
<dbReference type="PANTHER" id="PTHR30388">
    <property type="entry name" value="ALDEHYDE OXIDOREDUCTASE MOLYBDENUM COFACTOR ASSEMBLY PROTEIN"/>
    <property type="match status" value="1"/>
</dbReference>
<evidence type="ECO:0000313" key="4">
    <source>
        <dbReference type="Proteomes" id="UP000076962"/>
    </source>
</evidence>
<dbReference type="Pfam" id="PF02625">
    <property type="entry name" value="XdhC_CoxI"/>
    <property type="match status" value="1"/>
</dbReference>
<keyword evidence="4" id="KW-1185">Reference proteome</keyword>
<dbReference type="InterPro" id="IPR052698">
    <property type="entry name" value="MoCofactor_Util/Proc"/>
</dbReference>
<sequence length="264" mass="29876">MKEIFRILKAFDEHCIDDRQAVLITLVNTEGSTYRHSGARALYTSEGGLVGLVGGGCIEKYIAKHAEKVLQRYQPRVISYDNFDVDHDLVWGFGLGCAGAITMYLEPVSQASPGSIEALRHAYQNDEPCFLVLELAEELESRQLYWYPEPRVAELKQHNQLVQNLPDNMGCRFVSQESRNWFVEKIQPPQRLLVFGAGVDAVAVTDIADMLGWRVHLIDHRQSYAQIERFPKVDSIHCLQPEQGFEGLSITKGCAAIVMTHHYK</sequence>
<organism evidence="3 4">
    <name type="scientific">Candidatus Thiomargarita nelsonii</name>
    <dbReference type="NCBI Taxonomy" id="1003181"/>
    <lineage>
        <taxon>Bacteria</taxon>
        <taxon>Pseudomonadati</taxon>
        <taxon>Pseudomonadota</taxon>
        <taxon>Gammaproteobacteria</taxon>
        <taxon>Thiotrichales</taxon>
        <taxon>Thiotrichaceae</taxon>
        <taxon>Thiomargarita</taxon>
    </lineage>
</organism>
<evidence type="ECO:0000259" key="2">
    <source>
        <dbReference type="Pfam" id="PF13478"/>
    </source>
</evidence>
<feature type="domain" description="XdhC- CoxI" evidence="1">
    <location>
        <begin position="18"/>
        <end position="81"/>
    </location>
</feature>
<dbReference type="InterPro" id="IPR027051">
    <property type="entry name" value="XdhC_Rossmann_dom"/>
</dbReference>
<reference evidence="3 4" key="1">
    <citation type="submission" date="2016-05" db="EMBL/GenBank/DDBJ databases">
        <title>Single-cell genome of chain-forming Candidatus Thiomargarita nelsonii and comparison to other large sulfur-oxidizing bacteria.</title>
        <authorList>
            <person name="Winkel M."/>
            <person name="Salman V."/>
            <person name="Woyke T."/>
            <person name="Schulz-Vogt H."/>
            <person name="Richter M."/>
            <person name="Flood B."/>
            <person name="Bailey J."/>
            <person name="Amann R."/>
            <person name="Mussmann M."/>
        </authorList>
    </citation>
    <scope>NUCLEOTIDE SEQUENCE [LARGE SCALE GENOMIC DNA]</scope>
    <source>
        <strain evidence="3 4">THI036</strain>
    </source>
</reference>
<dbReference type="Pfam" id="PF13478">
    <property type="entry name" value="XdhC_C"/>
    <property type="match status" value="1"/>
</dbReference>
<dbReference type="AlphaFoldDB" id="A0A176RT21"/>
<protein>
    <submittedName>
        <fullName evidence="3">Xanthine dehydrogenase accessory factor</fullName>
    </submittedName>
</protein>
<dbReference type="Gene3D" id="3.40.50.720">
    <property type="entry name" value="NAD(P)-binding Rossmann-like Domain"/>
    <property type="match status" value="1"/>
</dbReference>
<gene>
    <name evidence="3" type="ORF">THIOM_005539</name>
</gene>
<evidence type="ECO:0000313" key="3">
    <source>
        <dbReference type="EMBL" id="OAD18856.1"/>
    </source>
</evidence>
<feature type="non-terminal residue" evidence="3">
    <location>
        <position position="264"/>
    </location>
</feature>
<dbReference type="EMBL" id="LUTY01003062">
    <property type="protein sequence ID" value="OAD18856.1"/>
    <property type="molecule type" value="Genomic_DNA"/>
</dbReference>
<dbReference type="PANTHER" id="PTHR30388:SF6">
    <property type="entry name" value="XANTHINE DEHYDROGENASE SUBUNIT A-RELATED"/>
    <property type="match status" value="1"/>
</dbReference>